<proteinExistence type="predicted"/>
<reference evidence="1" key="2">
    <citation type="submission" date="2025-08" db="UniProtKB">
        <authorList>
            <consortium name="EnsemblFungi"/>
        </authorList>
    </citation>
    <scope>IDENTIFICATION</scope>
    <source>
        <strain evidence="1">4287 / CBS 123668 / FGSC 9935 / NRRL 34936</strain>
    </source>
</reference>
<gene>
    <name evidence="1" type="primary">28948779</name>
</gene>
<dbReference type="EnsemblFungi" id="FOXG_07016T0">
    <property type="protein sequence ID" value="FOXG_07016P0"/>
    <property type="gene ID" value="FOXG_07016"/>
</dbReference>
<sequence>MAGVSLIRLASIPSGLHNPDITWRYVVNLIWW</sequence>
<evidence type="ECO:0000313" key="1">
    <source>
        <dbReference type="EnsemblFungi" id="FOXG_07016P0"/>
    </source>
</evidence>
<dbReference type="AlphaFoldDB" id="A0A0D2XSR4"/>
<organism evidence="1 2">
    <name type="scientific">Fusarium oxysporum (strain Fo5176)</name>
    <name type="common">Fusarium vascular wilt</name>
    <dbReference type="NCBI Taxonomy" id="660025"/>
    <lineage>
        <taxon>Eukaryota</taxon>
        <taxon>Fungi</taxon>
        <taxon>Dikarya</taxon>
        <taxon>Ascomycota</taxon>
        <taxon>Pezizomycotina</taxon>
        <taxon>Sordariomycetes</taxon>
        <taxon>Hypocreomycetidae</taxon>
        <taxon>Hypocreales</taxon>
        <taxon>Nectriaceae</taxon>
        <taxon>Fusarium</taxon>
        <taxon>Fusarium oxysporum species complex</taxon>
    </lineage>
</organism>
<evidence type="ECO:0000313" key="2">
    <source>
        <dbReference type="Proteomes" id="UP000002489"/>
    </source>
</evidence>
<name>A0A0D2XSR4_FUSOF</name>
<accession>A0A0D2XSR4</accession>
<protein>
    <submittedName>
        <fullName evidence="1">Uncharacterized protein</fullName>
    </submittedName>
</protein>
<dbReference type="Proteomes" id="UP000002489">
    <property type="component" value="Unassembled WGS sequence"/>
</dbReference>
<reference evidence="2" key="1">
    <citation type="journal article" date="2012" name="Mol. Plant Microbe Interact.">
        <title>A highly conserved effector in Fusarium oxysporum is required for full virulence on Arabidopsis.</title>
        <authorList>
            <person name="Thatcher L.F."/>
            <person name="Gardiner D.M."/>
            <person name="Kazan K."/>
            <person name="Manners J."/>
        </authorList>
    </citation>
    <scope>NUCLEOTIDE SEQUENCE [LARGE SCALE GENOMIC DNA]</scope>
    <source>
        <strain evidence="2">Fo5176</strain>
    </source>
</reference>
<dbReference type="VEuPathDB" id="FungiDB:FOXG_07016"/>